<keyword evidence="2" id="KW-1185">Reference proteome</keyword>
<feature type="chain" id="PRO_5008146524" evidence="1">
    <location>
        <begin position="22"/>
        <end position="125"/>
    </location>
</feature>
<reference evidence="2" key="2">
    <citation type="submission" date="2014-05" db="EMBL/GenBank/DDBJ databases">
        <title>The genome and life-stage specific transcriptomes of Globodera pallida elucidate key aspects of plant parasitism by a cyst nematode.</title>
        <authorList>
            <person name="Cotton J.A."/>
            <person name="Lilley C.J."/>
            <person name="Jones L.M."/>
            <person name="Kikuchi T."/>
            <person name="Reid A.J."/>
            <person name="Thorpe P."/>
            <person name="Tsai I.J."/>
            <person name="Beasley H."/>
            <person name="Blok V."/>
            <person name="Cock P.J.A."/>
            <person name="Van den Akker S.E."/>
            <person name="Holroyd N."/>
            <person name="Hunt M."/>
            <person name="Mantelin S."/>
            <person name="Naghra H."/>
            <person name="Pain A."/>
            <person name="Palomares-Rius J.E."/>
            <person name="Zarowiecki M."/>
            <person name="Berriman M."/>
            <person name="Jones J.T."/>
            <person name="Urwin P.E."/>
        </authorList>
    </citation>
    <scope>NUCLEOTIDE SEQUENCE [LARGE SCALE GENOMIC DNA]</scope>
    <source>
        <strain evidence="2">Lindley</strain>
    </source>
</reference>
<evidence type="ECO:0000313" key="2">
    <source>
        <dbReference type="Proteomes" id="UP000050741"/>
    </source>
</evidence>
<feature type="signal peptide" evidence="1">
    <location>
        <begin position="1"/>
        <end position="21"/>
    </location>
</feature>
<proteinExistence type="predicted"/>
<dbReference type="WBParaSite" id="GPLIN_000318100">
    <property type="protein sequence ID" value="GPLIN_000318100"/>
    <property type="gene ID" value="GPLIN_000318100"/>
</dbReference>
<dbReference type="Proteomes" id="UP000050741">
    <property type="component" value="Unassembled WGS sequence"/>
</dbReference>
<sequence length="125" mass="14060">MSMKVTMAFLLCVLVFPMIEGRHQARQEKEETAALMESMFEDELFFPITLACAGTVAIFDKPNFDGPKVFEFVKKAANRPALENICFLAKDGAKKHVSNTKKGVMRLFVYSVVNGKKMELITCDD</sequence>
<organism evidence="2 3">
    <name type="scientific">Globodera pallida</name>
    <name type="common">Potato cyst nematode worm</name>
    <name type="synonym">Heterodera pallida</name>
    <dbReference type="NCBI Taxonomy" id="36090"/>
    <lineage>
        <taxon>Eukaryota</taxon>
        <taxon>Metazoa</taxon>
        <taxon>Ecdysozoa</taxon>
        <taxon>Nematoda</taxon>
        <taxon>Chromadorea</taxon>
        <taxon>Rhabditida</taxon>
        <taxon>Tylenchina</taxon>
        <taxon>Tylenchomorpha</taxon>
        <taxon>Tylenchoidea</taxon>
        <taxon>Heteroderidae</taxon>
        <taxon>Heteroderinae</taxon>
        <taxon>Globodera</taxon>
    </lineage>
</organism>
<evidence type="ECO:0000256" key="1">
    <source>
        <dbReference type="SAM" id="SignalP"/>
    </source>
</evidence>
<protein>
    <submittedName>
        <fullName evidence="3">Cystatin domain-containing protein</fullName>
    </submittedName>
</protein>
<keyword evidence="1" id="KW-0732">Signal</keyword>
<accession>A0A183BRE5</accession>
<reference evidence="3" key="3">
    <citation type="submission" date="2016-06" db="UniProtKB">
        <authorList>
            <consortium name="WormBaseParasite"/>
        </authorList>
    </citation>
    <scope>IDENTIFICATION</scope>
</reference>
<name>A0A183BRE5_GLOPA</name>
<evidence type="ECO:0000313" key="3">
    <source>
        <dbReference type="WBParaSite" id="GPLIN_000318100"/>
    </source>
</evidence>
<dbReference type="AlphaFoldDB" id="A0A183BRE5"/>
<reference evidence="2" key="1">
    <citation type="submission" date="2013-12" db="EMBL/GenBank/DDBJ databases">
        <authorList>
            <person name="Aslett M."/>
        </authorList>
    </citation>
    <scope>NUCLEOTIDE SEQUENCE [LARGE SCALE GENOMIC DNA]</scope>
    <source>
        <strain evidence="2">Lindley</strain>
    </source>
</reference>